<accession>A0A223HZR9</accession>
<dbReference type="InterPro" id="IPR013409">
    <property type="entry name" value="CRISPR-assoc_prot_Crn3/Csx3"/>
</dbReference>
<evidence type="ECO:0000313" key="1">
    <source>
        <dbReference type="EMBL" id="AST57968.1"/>
    </source>
</evidence>
<dbReference type="Proteomes" id="UP000214975">
    <property type="component" value="Chromosome"/>
</dbReference>
<protein>
    <submittedName>
        <fullName evidence="1">CRISPR-associated protein, Csx3 family</fullName>
    </submittedName>
</protein>
<dbReference type="AlphaFoldDB" id="A0A223HZR9"/>
<organism evidence="1 2">
    <name type="scientific">Thermoanaerobacterium thermosaccharolyticum</name>
    <name type="common">Clostridium thermosaccharolyticum</name>
    <dbReference type="NCBI Taxonomy" id="1517"/>
    <lineage>
        <taxon>Bacteria</taxon>
        <taxon>Bacillati</taxon>
        <taxon>Bacillota</taxon>
        <taxon>Clostridia</taxon>
        <taxon>Thermoanaerobacterales</taxon>
        <taxon>Thermoanaerobacteraceae</taxon>
        <taxon>Thermoanaerobacterium</taxon>
    </lineage>
</organism>
<gene>
    <name evidence="1" type="ORF">Thert_02016</name>
</gene>
<evidence type="ECO:0000313" key="2">
    <source>
        <dbReference type="Proteomes" id="UP000214975"/>
    </source>
</evidence>
<dbReference type="Pfam" id="PF09620">
    <property type="entry name" value="Cas_csx3"/>
    <property type="match status" value="1"/>
</dbReference>
<dbReference type="EMBL" id="CP016893">
    <property type="protein sequence ID" value="AST57968.1"/>
    <property type="molecule type" value="Genomic_DNA"/>
</dbReference>
<sequence length="84" mass="9462">MITINLKDLYGETAKLDELDNYCSKVVEMVTGESTPYAEDVTLTGQAPVWLYLKVAHTLHGLARSLYYDSPVTGQIMIFNHNPR</sequence>
<name>A0A223HZR9_THETR</name>
<reference evidence="1 2" key="1">
    <citation type="submission" date="2016-08" db="EMBL/GenBank/DDBJ databases">
        <title>A novel genetic cassette of butanologenic Thermoanaerobacterium thermosaccharolyticum that directly convert cellulose to butanol.</title>
        <authorList>
            <person name="Li T."/>
            <person name="He J."/>
        </authorList>
    </citation>
    <scope>NUCLEOTIDE SEQUENCE [LARGE SCALE GENOMIC DNA]</scope>
    <source>
        <strain evidence="1 2">TG57</strain>
    </source>
</reference>
<dbReference type="RefSeq" id="WP_094397471.1">
    <property type="nucleotide sequence ID" value="NZ_CP016893.1"/>
</dbReference>
<proteinExistence type="predicted"/>